<sequence>MRILLVGAGGVGDAIAKIAATRNFFELIVVSDYDLTRAERTVEWISNRHGRDVAAKFLAAKIDASNASNVTELCRAHNIDFVVNAVEPKFLPTVFSGAFTAGVNYLDMAMSLSEPHEADPFHLPGIKLGDAQYALHEQWERAGKLALVGMGVEPGLSNVFARYAQDYLFSEIDELSTKDGGNLAVFDEAGNEIFAPSFSIWTTIEECLNPPLIYERSKGWYTTQPFSEPEIFEFPEGIGAVECVNVEHEEVTMLPRTIRANRVTFKYGLGSEFISVLKTLHTLGLDASKPTRVRSAQGPVDVAPRDMVAAVLPDPATIGPRMTGKTCAGVLVTGKDKDGKDRATYLYNVADNEKTMADIEAQCVVAQTAFNPLIALELIATGIWKGAGVVGPEVFDAKPFLDLMSSSVGYNTKWEAQERLPASPLRHP</sequence>
<dbReference type="InterPro" id="IPR005097">
    <property type="entry name" value="Sacchrp_dh_NADP-bd"/>
</dbReference>
<dbReference type="Pfam" id="PF16653">
    <property type="entry name" value="Sacchrp_dh_C"/>
    <property type="match status" value="1"/>
</dbReference>
<feature type="domain" description="Saccharopine dehydrogenase NADP binding" evidence="1">
    <location>
        <begin position="3"/>
        <end position="147"/>
    </location>
</feature>
<gene>
    <name evidence="3" type="ORF">UFOPK1909_00671</name>
</gene>
<dbReference type="PANTHER" id="PTHR43796">
    <property type="entry name" value="CARBOXYNORSPERMIDINE SYNTHASE"/>
    <property type="match status" value="1"/>
</dbReference>
<evidence type="ECO:0000259" key="1">
    <source>
        <dbReference type="Pfam" id="PF03435"/>
    </source>
</evidence>
<dbReference type="PANTHER" id="PTHR43796:SF2">
    <property type="entry name" value="CARBOXYNORSPERMIDINE SYNTHASE"/>
    <property type="match status" value="1"/>
</dbReference>
<proteinExistence type="predicted"/>
<evidence type="ECO:0000259" key="2">
    <source>
        <dbReference type="Pfam" id="PF16653"/>
    </source>
</evidence>
<accession>A0A6J6IEH8</accession>
<dbReference type="InterPro" id="IPR032095">
    <property type="entry name" value="Sacchrp_dh-like_C"/>
</dbReference>
<reference evidence="3" key="1">
    <citation type="submission" date="2020-05" db="EMBL/GenBank/DDBJ databases">
        <authorList>
            <person name="Chiriac C."/>
            <person name="Salcher M."/>
            <person name="Ghai R."/>
            <person name="Kavagutti S V."/>
        </authorList>
    </citation>
    <scope>NUCLEOTIDE SEQUENCE</scope>
</reference>
<name>A0A6J6IEH8_9ZZZZ</name>
<dbReference type="SUPFAM" id="SSF51735">
    <property type="entry name" value="NAD(P)-binding Rossmann-fold domains"/>
    <property type="match status" value="1"/>
</dbReference>
<dbReference type="Gene3D" id="3.30.360.10">
    <property type="entry name" value="Dihydrodipicolinate Reductase, domain 2"/>
    <property type="match status" value="1"/>
</dbReference>
<dbReference type="InterPro" id="IPR036291">
    <property type="entry name" value="NAD(P)-bd_dom_sf"/>
</dbReference>
<evidence type="ECO:0000313" key="3">
    <source>
        <dbReference type="EMBL" id="CAB4622725.1"/>
    </source>
</evidence>
<feature type="domain" description="Saccharopine dehydrogenase-like C-terminal" evidence="2">
    <location>
        <begin position="151"/>
        <end position="406"/>
    </location>
</feature>
<protein>
    <submittedName>
        <fullName evidence="3">Unannotated protein</fullName>
    </submittedName>
</protein>
<dbReference type="Gene3D" id="3.40.50.720">
    <property type="entry name" value="NAD(P)-binding Rossmann-like Domain"/>
    <property type="match status" value="1"/>
</dbReference>
<dbReference type="AlphaFoldDB" id="A0A6J6IEH8"/>
<dbReference type="Pfam" id="PF03435">
    <property type="entry name" value="Sacchrp_dh_NADP"/>
    <property type="match status" value="1"/>
</dbReference>
<organism evidence="3">
    <name type="scientific">freshwater metagenome</name>
    <dbReference type="NCBI Taxonomy" id="449393"/>
    <lineage>
        <taxon>unclassified sequences</taxon>
        <taxon>metagenomes</taxon>
        <taxon>ecological metagenomes</taxon>
    </lineage>
</organism>
<dbReference type="EMBL" id="CAEZVD010000064">
    <property type="protein sequence ID" value="CAB4622725.1"/>
    <property type="molecule type" value="Genomic_DNA"/>
</dbReference>